<evidence type="ECO:0000313" key="2">
    <source>
        <dbReference type="EMBL" id="KAL1256817.1"/>
    </source>
</evidence>
<sequence length="119" mass="13238">MKAAVTAIGFVALLLGCFAAELISEENTRALSLLQCGPLFSCQHPNVNHFLNSFQVIKTLPDRVCSTNEFSFNCLASVSRMGCGHPRRPEAFLIGDHMGRRMRLLPCFAHCSKWDLPQK</sequence>
<protein>
    <submittedName>
        <fullName evidence="2">Uncharacterized protein</fullName>
    </submittedName>
</protein>
<reference evidence="2 3" key="1">
    <citation type="submission" date="2023-09" db="EMBL/GenBank/DDBJ databases">
        <authorList>
            <person name="Wang M."/>
        </authorList>
    </citation>
    <scope>NUCLEOTIDE SEQUENCE [LARGE SCALE GENOMIC DNA]</scope>
    <source>
        <strain evidence="2">GT-2023</strain>
        <tissue evidence="2">Liver</tissue>
    </source>
</reference>
<proteinExistence type="predicted"/>
<keyword evidence="1" id="KW-0732">Signal</keyword>
<comment type="caution">
    <text evidence="2">The sequence shown here is derived from an EMBL/GenBank/DDBJ whole genome shotgun (WGS) entry which is preliminary data.</text>
</comment>
<dbReference type="EMBL" id="JAYMGO010000018">
    <property type="protein sequence ID" value="KAL1256817.1"/>
    <property type="molecule type" value="Genomic_DNA"/>
</dbReference>
<feature type="chain" id="PRO_5047483258" evidence="1">
    <location>
        <begin position="20"/>
        <end position="119"/>
    </location>
</feature>
<gene>
    <name evidence="2" type="ORF">QQF64_012362</name>
</gene>
<name>A0ABR3LVB2_9TELE</name>
<organism evidence="2 3">
    <name type="scientific">Cirrhinus molitorella</name>
    <name type="common">mud carp</name>
    <dbReference type="NCBI Taxonomy" id="172907"/>
    <lineage>
        <taxon>Eukaryota</taxon>
        <taxon>Metazoa</taxon>
        <taxon>Chordata</taxon>
        <taxon>Craniata</taxon>
        <taxon>Vertebrata</taxon>
        <taxon>Euteleostomi</taxon>
        <taxon>Actinopterygii</taxon>
        <taxon>Neopterygii</taxon>
        <taxon>Teleostei</taxon>
        <taxon>Ostariophysi</taxon>
        <taxon>Cypriniformes</taxon>
        <taxon>Cyprinidae</taxon>
        <taxon>Labeoninae</taxon>
        <taxon>Labeonini</taxon>
        <taxon>Cirrhinus</taxon>
    </lineage>
</organism>
<evidence type="ECO:0000256" key="1">
    <source>
        <dbReference type="SAM" id="SignalP"/>
    </source>
</evidence>
<dbReference type="Proteomes" id="UP001558613">
    <property type="component" value="Unassembled WGS sequence"/>
</dbReference>
<accession>A0ABR3LVB2</accession>
<keyword evidence="3" id="KW-1185">Reference proteome</keyword>
<dbReference type="PROSITE" id="PS51257">
    <property type="entry name" value="PROKAR_LIPOPROTEIN"/>
    <property type="match status" value="1"/>
</dbReference>
<feature type="signal peptide" evidence="1">
    <location>
        <begin position="1"/>
        <end position="19"/>
    </location>
</feature>
<evidence type="ECO:0000313" key="3">
    <source>
        <dbReference type="Proteomes" id="UP001558613"/>
    </source>
</evidence>